<evidence type="ECO:0000313" key="4">
    <source>
        <dbReference type="Proteomes" id="UP001055093"/>
    </source>
</evidence>
<dbReference type="RefSeq" id="WP_137831413.1">
    <property type="nucleotide sequence ID" value="NZ_BPRE01000011.1"/>
</dbReference>
<reference evidence="3" key="2">
    <citation type="submission" date="2021-08" db="EMBL/GenBank/DDBJ databases">
        <authorList>
            <person name="Tani A."/>
            <person name="Ola A."/>
            <person name="Ogura Y."/>
            <person name="Katsura K."/>
            <person name="Hayashi T."/>
        </authorList>
    </citation>
    <scope>NUCLEOTIDE SEQUENCE</scope>
    <source>
        <strain evidence="3">DSM 14458</strain>
    </source>
</reference>
<keyword evidence="2" id="KW-0732">Signal</keyword>
<feature type="compositionally biased region" description="Low complexity" evidence="1">
    <location>
        <begin position="36"/>
        <end position="52"/>
    </location>
</feature>
<feature type="region of interest" description="Disordered" evidence="1">
    <location>
        <begin position="74"/>
        <end position="136"/>
    </location>
</feature>
<evidence type="ECO:0000256" key="1">
    <source>
        <dbReference type="SAM" id="MobiDB-lite"/>
    </source>
</evidence>
<comment type="caution">
    <text evidence="3">The sequence shown here is derived from an EMBL/GenBank/DDBJ whole genome shotgun (WGS) entry which is preliminary data.</text>
</comment>
<keyword evidence="4" id="KW-1185">Reference proteome</keyword>
<evidence type="ECO:0000256" key="2">
    <source>
        <dbReference type="SAM" id="SignalP"/>
    </source>
</evidence>
<feature type="region of interest" description="Disordered" evidence="1">
    <location>
        <begin position="23"/>
        <end position="52"/>
    </location>
</feature>
<reference evidence="3" key="1">
    <citation type="journal article" date="2021" name="Front. Microbiol.">
        <title>Comprehensive Comparative Genomics and Phenotyping of Methylobacterium Species.</title>
        <authorList>
            <person name="Alessa O."/>
            <person name="Ogura Y."/>
            <person name="Fujitani Y."/>
            <person name="Takami H."/>
            <person name="Hayashi T."/>
            <person name="Sahin N."/>
            <person name="Tani A."/>
        </authorList>
    </citation>
    <scope>NUCLEOTIDE SEQUENCE</scope>
    <source>
        <strain evidence="3">DSM 14458</strain>
    </source>
</reference>
<sequence length="136" mass="13985">MPRFLALAALSLAFVSATALPSDARQTAGQDRHSKSTTVKTNKVTKSTSNWSSIAPDIDRVGSLPAPGRIVTAPAVGGMPTMPFPGWGSGGGQRCDIVVKRPGGNPTQDMTGSIGHAKSHQSNGGAGRMRVCGAMR</sequence>
<name>A0ABQ4UX16_9HYPH</name>
<gene>
    <name evidence="3" type="ORF">BGCPKDLD_3455</name>
</gene>
<protein>
    <submittedName>
        <fullName evidence="3">Uncharacterized protein</fullName>
    </submittedName>
</protein>
<feature type="signal peptide" evidence="2">
    <location>
        <begin position="1"/>
        <end position="19"/>
    </location>
</feature>
<accession>A0ABQ4UX16</accession>
<organism evidence="3 4">
    <name type="scientific">Methylorubrum suomiense</name>
    <dbReference type="NCBI Taxonomy" id="144191"/>
    <lineage>
        <taxon>Bacteria</taxon>
        <taxon>Pseudomonadati</taxon>
        <taxon>Pseudomonadota</taxon>
        <taxon>Alphaproteobacteria</taxon>
        <taxon>Hyphomicrobiales</taxon>
        <taxon>Methylobacteriaceae</taxon>
        <taxon>Methylorubrum</taxon>
    </lineage>
</organism>
<dbReference type="Proteomes" id="UP001055093">
    <property type="component" value="Unassembled WGS sequence"/>
</dbReference>
<feature type="chain" id="PRO_5046224148" evidence="2">
    <location>
        <begin position="20"/>
        <end position="136"/>
    </location>
</feature>
<evidence type="ECO:0000313" key="3">
    <source>
        <dbReference type="EMBL" id="GJE76856.1"/>
    </source>
</evidence>
<proteinExistence type="predicted"/>
<dbReference type="EMBL" id="BPRE01000011">
    <property type="protein sequence ID" value="GJE76856.1"/>
    <property type="molecule type" value="Genomic_DNA"/>
</dbReference>